<accession>A0AAP0BIV7</accession>
<sequence length="100" mass="11012">MLCFRAHCYWIHVYTQTWTPYKATSSLSDSVVRNLNSSVSEKDRNLYTIKPVSLSDIHSIRRHVPALGWQYIIIVLSSGDRGAQHGGAAPEIGALGDGAV</sequence>
<dbReference type="EMBL" id="JBBWWQ010000008">
    <property type="protein sequence ID" value="KAK8940897.1"/>
    <property type="molecule type" value="Genomic_DNA"/>
</dbReference>
<name>A0AAP0BIV7_9ASPA</name>
<keyword evidence="2" id="KW-1185">Reference proteome</keyword>
<evidence type="ECO:0000313" key="1">
    <source>
        <dbReference type="EMBL" id="KAK8940897.1"/>
    </source>
</evidence>
<evidence type="ECO:0000313" key="2">
    <source>
        <dbReference type="Proteomes" id="UP001418222"/>
    </source>
</evidence>
<gene>
    <name evidence="1" type="ORF">KSP39_PZI010533</name>
</gene>
<dbReference type="Proteomes" id="UP001418222">
    <property type="component" value="Unassembled WGS sequence"/>
</dbReference>
<dbReference type="AlphaFoldDB" id="A0AAP0BIV7"/>
<reference evidence="1 2" key="1">
    <citation type="journal article" date="2022" name="Nat. Plants">
        <title>Genomes of leafy and leafless Platanthera orchids illuminate the evolution of mycoheterotrophy.</title>
        <authorList>
            <person name="Li M.H."/>
            <person name="Liu K.W."/>
            <person name="Li Z."/>
            <person name="Lu H.C."/>
            <person name="Ye Q.L."/>
            <person name="Zhang D."/>
            <person name="Wang J.Y."/>
            <person name="Li Y.F."/>
            <person name="Zhong Z.M."/>
            <person name="Liu X."/>
            <person name="Yu X."/>
            <person name="Liu D.K."/>
            <person name="Tu X.D."/>
            <person name="Liu B."/>
            <person name="Hao Y."/>
            <person name="Liao X.Y."/>
            <person name="Jiang Y.T."/>
            <person name="Sun W.H."/>
            <person name="Chen J."/>
            <person name="Chen Y.Q."/>
            <person name="Ai Y."/>
            <person name="Zhai J.W."/>
            <person name="Wu S.S."/>
            <person name="Zhou Z."/>
            <person name="Hsiao Y.Y."/>
            <person name="Wu W.L."/>
            <person name="Chen Y.Y."/>
            <person name="Lin Y.F."/>
            <person name="Hsu J.L."/>
            <person name="Li C.Y."/>
            <person name="Wang Z.W."/>
            <person name="Zhao X."/>
            <person name="Zhong W.Y."/>
            <person name="Ma X.K."/>
            <person name="Ma L."/>
            <person name="Huang J."/>
            <person name="Chen G.Z."/>
            <person name="Huang M.Z."/>
            <person name="Huang L."/>
            <person name="Peng D.H."/>
            <person name="Luo Y.B."/>
            <person name="Zou S.Q."/>
            <person name="Chen S.P."/>
            <person name="Lan S."/>
            <person name="Tsai W.C."/>
            <person name="Van de Peer Y."/>
            <person name="Liu Z.J."/>
        </authorList>
    </citation>
    <scope>NUCLEOTIDE SEQUENCE [LARGE SCALE GENOMIC DNA]</scope>
    <source>
        <strain evidence="1">Lor287</strain>
    </source>
</reference>
<proteinExistence type="predicted"/>
<protein>
    <submittedName>
        <fullName evidence="1">Uncharacterized protein</fullName>
    </submittedName>
</protein>
<comment type="caution">
    <text evidence="1">The sequence shown here is derived from an EMBL/GenBank/DDBJ whole genome shotgun (WGS) entry which is preliminary data.</text>
</comment>
<organism evidence="1 2">
    <name type="scientific">Platanthera zijinensis</name>
    <dbReference type="NCBI Taxonomy" id="2320716"/>
    <lineage>
        <taxon>Eukaryota</taxon>
        <taxon>Viridiplantae</taxon>
        <taxon>Streptophyta</taxon>
        <taxon>Embryophyta</taxon>
        <taxon>Tracheophyta</taxon>
        <taxon>Spermatophyta</taxon>
        <taxon>Magnoliopsida</taxon>
        <taxon>Liliopsida</taxon>
        <taxon>Asparagales</taxon>
        <taxon>Orchidaceae</taxon>
        <taxon>Orchidoideae</taxon>
        <taxon>Orchideae</taxon>
        <taxon>Orchidinae</taxon>
        <taxon>Platanthera</taxon>
    </lineage>
</organism>